<proteinExistence type="predicted"/>
<evidence type="ECO:0000313" key="2">
    <source>
        <dbReference type="EMBL" id="AXX59651.1"/>
    </source>
</evidence>
<sequence length="99" mass="11286">MYKKHDFESSYLPLSELVSIGLIVGFGGAVLEYIGVIYTALTHSWDEFPIHYLIVNLSEFVISPIYGAISALLAYPFYKQWVKRKNGLKMTVFSMSENK</sequence>
<reference evidence="2 3" key="1">
    <citation type="submission" date="2017-01" db="EMBL/GenBank/DDBJ databases">
        <title>Complete Genome Sequence of Vibrio vulnificus FORC_053.</title>
        <authorList>
            <consortium name="Food-borne Pathogen Omics Research Center"/>
            <person name="Chung H.Y."/>
            <person name="Na E.J."/>
            <person name="Song J.S."/>
            <person name="Kim H."/>
            <person name="Lee J.-H."/>
            <person name="Ryu S."/>
            <person name="Choi S.H."/>
        </authorList>
    </citation>
    <scope>NUCLEOTIDE SEQUENCE [LARGE SCALE GENOMIC DNA]</scope>
    <source>
        <strain evidence="2 3">FORC_053</strain>
    </source>
</reference>
<evidence type="ECO:0000256" key="1">
    <source>
        <dbReference type="SAM" id="Phobius"/>
    </source>
</evidence>
<feature type="transmembrane region" description="Helical" evidence="1">
    <location>
        <begin position="20"/>
        <end position="41"/>
    </location>
</feature>
<name>A0AAN1UBS3_VIBVL</name>
<organism evidence="2 3">
    <name type="scientific">Vibrio vulnificus</name>
    <dbReference type="NCBI Taxonomy" id="672"/>
    <lineage>
        <taxon>Bacteria</taxon>
        <taxon>Pseudomonadati</taxon>
        <taxon>Pseudomonadota</taxon>
        <taxon>Gammaproteobacteria</taxon>
        <taxon>Vibrionales</taxon>
        <taxon>Vibrionaceae</taxon>
        <taxon>Vibrio</taxon>
    </lineage>
</organism>
<keyword evidence="1" id="KW-0472">Membrane</keyword>
<dbReference type="RefSeq" id="WP_011150341.1">
    <property type="nucleotide sequence ID" value="NZ_CBCSFK010000033.1"/>
</dbReference>
<keyword evidence="1" id="KW-0812">Transmembrane</keyword>
<dbReference type="EMBL" id="CP019290">
    <property type="protein sequence ID" value="AXX59651.1"/>
    <property type="molecule type" value="Genomic_DNA"/>
</dbReference>
<dbReference type="AlphaFoldDB" id="A0AAN1UBS3"/>
<accession>A0AAN1UBS3</accession>
<gene>
    <name evidence="2" type="ORF">FORC53_1312</name>
</gene>
<evidence type="ECO:0000313" key="3">
    <source>
        <dbReference type="Proteomes" id="UP000263418"/>
    </source>
</evidence>
<feature type="transmembrane region" description="Helical" evidence="1">
    <location>
        <begin position="61"/>
        <end position="78"/>
    </location>
</feature>
<protein>
    <submittedName>
        <fullName evidence="2">Uncharacterized protein</fullName>
    </submittedName>
</protein>
<dbReference type="Proteomes" id="UP000263418">
    <property type="component" value="Chromosome 1"/>
</dbReference>
<keyword evidence="1" id="KW-1133">Transmembrane helix</keyword>